<evidence type="ECO:0000313" key="3">
    <source>
        <dbReference type="Proteomes" id="UP000268162"/>
    </source>
</evidence>
<keyword evidence="3" id="KW-1185">Reference proteome</keyword>
<evidence type="ECO:0000256" key="1">
    <source>
        <dbReference type="SAM" id="SignalP"/>
    </source>
</evidence>
<accession>A0A4P9ZPE5</accession>
<dbReference type="EMBL" id="ML002961">
    <property type="protein sequence ID" value="RKP35105.1"/>
    <property type="molecule type" value="Genomic_DNA"/>
</dbReference>
<name>A0A4P9ZPE5_9FUNG</name>
<reference evidence="3" key="1">
    <citation type="journal article" date="2018" name="Nat. Microbiol.">
        <title>Leveraging single-cell genomics to expand the fungal tree of life.</title>
        <authorList>
            <person name="Ahrendt S.R."/>
            <person name="Quandt C.A."/>
            <person name="Ciobanu D."/>
            <person name="Clum A."/>
            <person name="Salamov A."/>
            <person name="Andreopoulos B."/>
            <person name="Cheng J.F."/>
            <person name="Woyke T."/>
            <person name="Pelin A."/>
            <person name="Henrissat B."/>
            <person name="Reynolds N.K."/>
            <person name="Benny G.L."/>
            <person name="Smith M.E."/>
            <person name="James T.Y."/>
            <person name="Grigoriev I.V."/>
        </authorList>
    </citation>
    <scope>NUCLEOTIDE SEQUENCE [LARGE SCALE GENOMIC DNA]</scope>
    <source>
        <strain evidence="3">RSA 468</strain>
    </source>
</reference>
<sequence length="162" mass="17512">MRVFKVSSVVLAVLSMICGSEANNPELDPADPFSYTHSSQLGISAAVTRTFAVPRSTNPLLSLIFDRISLLDRDGLGQFIKQLEATMSNTDDTGLHQSEKYFGSDYLSNQLVSARSFPYAEGGVLEPVVLGDPSIMDWDPAVTNTLASGGSPLQRQAETVRQ</sequence>
<dbReference type="AlphaFoldDB" id="A0A4P9ZPE5"/>
<gene>
    <name evidence="2" type="ORF">BJ085DRAFT_28064</name>
</gene>
<feature type="signal peptide" evidence="1">
    <location>
        <begin position="1"/>
        <end position="22"/>
    </location>
</feature>
<dbReference type="Proteomes" id="UP000268162">
    <property type="component" value="Unassembled WGS sequence"/>
</dbReference>
<proteinExistence type="predicted"/>
<evidence type="ECO:0000313" key="2">
    <source>
        <dbReference type="EMBL" id="RKP35105.1"/>
    </source>
</evidence>
<organism evidence="2 3">
    <name type="scientific">Dimargaris cristalligena</name>
    <dbReference type="NCBI Taxonomy" id="215637"/>
    <lineage>
        <taxon>Eukaryota</taxon>
        <taxon>Fungi</taxon>
        <taxon>Fungi incertae sedis</taxon>
        <taxon>Zoopagomycota</taxon>
        <taxon>Kickxellomycotina</taxon>
        <taxon>Dimargaritomycetes</taxon>
        <taxon>Dimargaritales</taxon>
        <taxon>Dimargaritaceae</taxon>
        <taxon>Dimargaris</taxon>
    </lineage>
</organism>
<keyword evidence="1" id="KW-0732">Signal</keyword>
<feature type="chain" id="PRO_5020682605" evidence="1">
    <location>
        <begin position="23"/>
        <end position="162"/>
    </location>
</feature>
<protein>
    <submittedName>
        <fullName evidence="2">Uncharacterized protein</fullName>
    </submittedName>
</protein>